<dbReference type="Gramene" id="arahy.Tifrunner.gnm2.ann2.Ah20g517500.1">
    <property type="protein sequence ID" value="arahy.Tifrunner.gnm2.ann2.Ah20g517500.1-CDS"/>
    <property type="gene ID" value="arahy.Tifrunner.gnm2.ann2.Ah20g517500"/>
</dbReference>
<dbReference type="PRINTS" id="PR00463">
    <property type="entry name" value="EP450I"/>
</dbReference>
<evidence type="ECO:0000256" key="2">
    <source>
        <dbReference type="ARBA" id="ARBA00010617"/>
    </source>
</evidence>
<dbReference type="PANTHER" id="PTHR47955">
    <property type="entry name" value="CYTOCHROME P450 FAMILY 71 PROTEIN"/>
    <property type="match status" value="1"/>
</dbReference>
<keyword evidence="3 8" id="KW-0349">Heme</keyword>
<dbReference type="GO" id="GO:0020037">
    <property type="term" value="F:heme binding"/>
    <property type="evidence" value="ECO:0007669"/>
    <property type="project" value="InterPro"/>
</dbReference>
<dbReference type="SUPFAM" id="SSF48264">
    <property type="entry name" value="Cytochrome P450"/>
    <property type="match status" value="2"/>
</dbReference>
<dbReference type="GO" id="GO:0004497">
    <property type="term" value="F:monooxygenase activity"/>
    <property type="evidence" value="ECO:0007669"/>
    <property type="project" value="UniProtKB-KW"/>
</dbReference>
<dbReference type="GO" id="GO:0016705">
    <property type="term" value="F:oxidoreductase activity, acting on paired donors, with incorporation or reduction of molecular oxygen"/>
    <property type="evidence" value="ECO:0007669"/>
    <property type="project" value="InterPro"/>
</dbReference>
<evidence type="ECO:0000256" key="5">
    <source>
        <dbReference type="ARBA" id="ARBA00023002"/>
    </source>
</evidence>
<keyword evidence="4 8" id="KW-0479">Metal-binding</keyword>
<evidence type="ECO:0000256" key="10">
    <source>
        <dbReference type="SAM" id="Phobius"/>
    </source>
</evidence>
<comment type="similarity">
    <text evidence="2">Belongs to the cytochrome P450 family.</text>
</comment>
<dbReference type="InterPro" id="IPR017972">
    <property type="entry name" value="Cyt_P450_CS"/>
</dbReference>
<feature type="transmembrane region" description="Helical" evidence="10">
    <location>
        <begin position="6"/>
        <end position="25"/>
    </location>
</feature>
<evidence type="ECO:0000256" key="3">
    <source>
        <dbReference type="ARBA" id="ARBA00022617"/>
    </source>
</evidence>
<dbReference type="PANTHER" id="PTHR47955:SF8">
    <property type="entry name" value="CYTOCHROME P450 71D11-LIKE"/>
    <property type="match status" value="1"/>
</dbReference>
<dbReference type="InterPro" id="IPR036396">
    <property type="entry name" value="Cyt_P450_sf"/>
</dbReference>
<evidence type="ECO:0000313" key="12">
    <source>
        <dbReference type="Proteomes" id="UP000289738"/>
    </source>
</evidence>
<gene>
    <name evidence="11" type="ORF">Ahy_B10g106427</name>
</gene>
<sequence length="1026" mass="116299">MDSLLFDFPTLFCFFLFMLAALKLWKKKNLNQINSTSNIAPGPWKLPIIGNIHHLATSTPYRKLRDLSKIHGPLMHLQLGEIFTIVVSSAEYAKEVMKTHDIIFASRPQILAAKIISYDCTSIALAPYGNYWRQLKKICTLELFTSKRVDSFQLIREEEFTSLIKRIIAATNNNNGSPVDLTQEVFSTIYTVTSRAAFGMKFKDQERFISLAKELAKVGTGFSLGDLFPSAKWLQLVSGLRPKIEKLHGQTDQILQNIINEHKEAKSSKSKEGQGEVEGLLDVLLRFEDGNGSNQDFSLTSNNIKAIILNIFGAGGGTTATTIDWAMAEMIKDPTIMKKAQVEVRENFSKKGSVDETCLHKLKYLKSVVKETLRLHPPVPLLLPRECRSECDINGYHIPEKSKVIVNAWAIGRDPNYWSEPERFYPERFLDSSIDYRGNNFEYIPFGAGRRMCPGSALGVINVELSLAYLLYHFDWKLPSEMRSEELDMTEALGVTVRRKDDLQLLLVFYLCCSMDSLILDLLALVTFIVCIVLALIIGRSLKKIESTANIPPGPWKLPIIGNIHHLVTSKPHQRLRDLANIYGPLMHLQLGEISTIVISSPEYAREVMKTHDVVFASRPKILATEIMSYGSTNIVFAPYGNYWRQLRKICMLELFTPKRVKSFQPIREEELTNLIKRIASAKGSTVNLTEEVLSSVYTINSRAAFGMKCKDQEKYISVIKEATMVAAGFDLGDLFPSSKWIQLVSGLRHKLERLQRQSDQILENIINEHREAKLRAREGENESDHDLMDVLLKFEGGNASSHDICITTDNIKAIIQDIFGAGGETASTTIDWAMAEMMKDPRVMQKAQVEVREIFDMSGSVDETYMDELKYLKAVVKETLRLHPPAPLLIPRECREACEINGYHIAVKSKVIVNAWAIGRDPKYWSEAERFYPERFIDSSIDYKGSNFEYIPFGAGRRICPGITLGLMNVELALAYLLYHFDWELPNGVKCEDLNMTEQFGVTVRRKDDLQLIPIASHCLHEQHK</sequence>
<dbReference type="EMBL" id="SDMP01000020">
    <property type="protein sequence ID" value="RYQ86799.1"/>
    <property type="molecule type" value="Genomic_DNA"/>
</dbReference>
<name>A0A444XAS9_ARAHY</name>
<keyword evidence="5" id="KW-0560">Oxidoreductase</keyword>
<proteinExistence type="inferred from homology"/>
<dbReference type="CDD" id="cd11072">
    <property type="entry name" value="CYP71-like"/>
    <property type="match status" value="2"/>
</dbReference>
<evidence type="ECO:0000256" key="8">
    <source>
        <dbReference type="PIRSR" id="PIRSR602401-1"/>
    </source>
</evidence>
<keyword evidence="9" id="KW-0175">Coiled coil</keyword>
<keyword evidence="12" id="KW-1185">Reference proteome</keyword>
<keyword evidence="6 8" id="KW-0408">Iron</keyword>
<organism evidence="11 12">
    <name type="scientific">Arachis hypogaea</name>
    <name type="common">Peanut</name>
    <dbReference type="NCBI Taxonomy" id="3818"/>
    <lineage>
        <taxon>Eukaryota</taxon>
        <taxon>Viridiplantae</taxon>
        <taxon>Streptophyta</taxon>
        <taxon>Embryophyta</taxon>
        <taxon>Tracheophyta</taxon>
        <taxon>Spermatophyta</taxon>
        <taxon>Magnoliopsida</taxon>
        <taxon>eudicotyledons</taxon>
        <taxon>Gunneridae</taxon>
        <taxon>Pentapetalae</taxon>
        <taxon>rosids</taxon>
        <taxon>fabids</taxon>
        <taxon>Fabales</taxon>
        <taxon>Fabaceae</taxon>
        <taxon>Papilionoideae</taxon>
        <taxon>50 kb inversion clade</taxon>
        <taxon>dalbergioids sensu lato</taxon>
        <taxon>Dalbergieae</taxon>
        <taxon>Pterocarpus clade</taxon>
        <taxon>Arachis</taxon>
    </lineage>
</organism>
<dbReference type="STRING" id="3818.A0A444XAS9"/>
<dbReference type="PROSITE" id="PS00086">
    <property type="entry name" value="CYTOCHROME_P450"/>
    <property type="match status" value="2"/>
</dbReference>
<protein>
    <recommendedName>
        <fullName evidence="13">Cytochrome P450</fullName>
    </recommendedName>
</protein>
<dbReference type="PRINTS" id="PR00385">
    <property type="entry name" value="P450"/>
</dbReference>
<dbReference type="SMR" id="A0A444XAS9"/>
<accession>A0A444XAS9</accession>
<evidence type="ECO:0000256" key="6">
    <source>
        <dbReference type="ARBA" id="ARBA00023004"/>
    </source>
</evidence>
<feature type="transmembrane region" description="Helical" evidence="10">
    <location>
        <begin position="507"/>
        <end position="538"/>
    </location>
</feature>
<reference evidence="11 12" key="1">
    <citation type="submission" date="2019-01" db="EMBL/GenBank/DDBJ databases">
        <title>Sequencing of cultivated peanut Arachis hypogaea provides insights into genome evolution and oil improvement.</title>
        <authorList>
            <person name="Chen X."/>
        </authorList>
    </citation>
    <scope>NUCLEOTIDE SEQUENCE [LARGE SCALE GENOMIC DNA]</scope>
    <source>
        <strain evidence="12">cv. Fuhuasheng</strain>
        <tissue evidence="11">Leaves</tissue>
    </source>
</reference>
<keyword evidence="10" id="KW-1133">Transmembrane helix</keyword>
<dbReference type="InterPro" id="IPR002401">
    <property type="entry name" value="Cyt_P450_E_grp-I"/>
</dbReference>
<dbReference type="AlphaFoldDB" id="A0A444XAS9"/>
<comment type="cofactor">
    <cofactor evidence="1 8">
        <name>heme</name>
        <dbReference type="ChEBI" id="CHEBI:30413"/>
    </cofactor>
</comment>
<dbReference type="InterPro" id="IPR001128">
    <property type="entry name" value="Cyt_P450"/>
</dbReference>
<dbReference type="Gene3D" id="1.10.630.10">
    <property type="entry name" value="Cytochrome P450"/>
    <property type="match status" value="2"/>
</dbReference>
<keyword evidence="7" id="KW-0503">Monooxygenase</keyword>
<dbReference type="GO" id="GO:0005506">
    <property type="term" value="F:iron ion binding"/>
    <property type="evidence" value="ECO:0007669"/>
    <property type="project" value="InterPro"/>
</dbReference>
<evidence type="ECO:0008006" key="13">
    <source>
        <dbReference type="Google" id="ProtNLM"/>
    </source>
</evidence>
<evidence type="ECO:0000256" key="9">
    <source>
        <dbReference type="SAM" id="Coils"/>
    </source>
</evidence>
<evidence type="ECO:0000256" key="1">
    <source>
        <dbReference type="ARBA" id="ARBA00001971"/>
    </source>
</evidence>
<evidence type="ECO:0000313" key="11">
    <source>
        <dbReference type="EMBL" id="RYQ86799.1"/>
    </source>
</evidence>
<dbReference type="Pfam" id="PF00067">
    <property type="entry name" value="p450"/>
    <property type="match status" value="2"/>
</dbReference>
<feature type="binding site" description="axial binding residue" evidence="8">
    <location>
        <position position="961"/>
    </location>
    <ligand>
        <name>heme</name>
        <dbReference type="ChEBI" id="CHEBI:30413"/>
    </ligand>
    <ligandPart>
        <name>Fe</name>
        <dbReference type="ChEBI" id="CHEBI:18248"/>
    </ligandPart>
</feature>
<dbReference type="Proteomes" id="UP000289738">
    <property type="component" value="Chromosome B10"/>
</dbReference>
<evidence type="ECO:0000256" key="7">
    <source>
        <dbReference type="ARBA" id="ARBA00023033"/>
    </source>
</evidence>
<feature type="coiled-coil region" evidence="9">
    <location>
        <begin position="745"/>
        <end position="783"/>
    </location>
</feature>
<comment type="caution">
    <text evidence="11">The sequence shown here is derived from an EMBL/GenBank/DDBJ whole genome shotgun (WGS) entry which is preliminary data.</text>
</comment>
<dbReference type="FunFam" id="1.10.630.10:FF:000008">
    <property type="entry name" value="Cytochrome P450 71D8"/>
    <property type="match status" value="2"/>
</dbReference>
<keyword evidence="10" id="KW-0812">Transmembrane</keyword>
<keyword evidence="10" id="KW-0472">Membrane</keyword>
<evidence type="ECO:0000256" key="4">
    <source>
        <dbReference type="ARBA" id="ARBA00022723"/>
    </source>
</evidence>